<accession>A0AAR2IRV9</accession>
<dbReference type="PANTHER" id="PTHR14965">
    <property type="entry name" value="SI:CH73-248E21.1"/>
    <property type="match status" value="1"/>
</dbReference>
<evidence type="ECO:0000256" key="2">
    <source>
        <dbReference type="ARBA" id="ARBA00022703"/>
    </source>
</evidence>
<dbReference type="GO" id="GO:0006915">
    <property type="term" value="P:apoptotic process"/>
    <property type="evidence" value="ECO:0007669"/>
    <property type="project" value="UniProtKB-KW"/>
</dbReference>
<dbReference type="Ensembl" id="ENSPNAT00000074950.1">
    <property type="protein sequence ID" value="ENSPNAP00000042445.1"/>
    <property type="gene ID" value="ENSPNAG00000035832.1"/>
</dbReference>
<sequence>MDTFSTGEMFTEYRLLKAYCCKKRPRSKAKPRADAPLGALSNLRKKSSKGGGVHFDERTSRGREVLRSAAIADSDEPDQFEDVAEQLTHIVDSTPLPQDDVVEDGADNHVIQRLVELLKKCGDELNEEIQKDRELMGYLQNSFSYAAFENVASAFVSSVVPISTQKEEASEQKAVIAWTFEMTSRLTALDLQPMNRVMGFGAQYLHQHFAPWIQQHGGWNKVFNSDESDDEVQ</sequence>
<dbReference type="Gene3D" id="1.10.437.10">
    <property type="entry name" value="Blc2-like"/>
    <property type="match status" value="1"/>
</dbReference>
<reference evidence="4" key="2">
    <citation type="submission" date="2025-08" db="UniProtKB">
        <authorList>
            <consortium name="Ensembl"/>
        </authorList>
    </citation>
    <scope>IDENTIFICATION</scope>
</reference>
<organism evidence="4 5">
    <name type="scientific">Pygocentrus nattereri</name>
    <name type="common">Red-bellied piranha</name>
    <dbReference type="NCBI Taxonomy" id="42514"/>
    <lineage>
        <taxon>Eukaryota</taxon>
        <taxon>Metazoa</taxon>
        <taxon>Chordata</taxon>
        <taxon>Craniata</taxon>
        <taxon>Vertebrata</taxon>
        <taxon>Euteleostomi</taxon>
        <taxon>Actinopterygii</taxon>
        <taxon>Neopterygii</taxon>
        <taxon>Teleostei</taxon>
        <taxon>Ostariophysi</taxon>
        <taxon>Characiformes</taxon>
        <taxon>Characoidei</taxon>
        <taxon>Pygocentrus</taxon>
    </lineage>
</organism>
<dbReference type="Proteomes" id="UP001501920">
    <property type="component" value="Chromosome 7"/>
</dbReference>
<evidence type="ECO:0000313" key="5">
    <source>
        <dbReference type="Proteomes" id="UP001501920"/>
    </source>
</evidence>
<dbReference type="GeneTree" id="ENSGT00940000154318"/>
<keyword evidence="5" id="KW-1185">Reference proteome</keyword>
<dbReference type="AlphaFoldDB" id="A0AAR2IRV9"/>
<dbReference type="GO" id="GO:2001236">
    <property type="term" value="P:regulation of extrinsic apoptotic signaling pathway"/>
    <property type="evidence" value="ECO:0007669"/>
    <property type="project" value="TreeGrafter"/>
</dbReference>
<name>A0AAR2IRV9_PYGNA</name>
<dbReference type="SUPFAM" id="SSF56854">
    <property type="entry name" value="Bcl-2 inhibitors of programmed cell death"/>
    <property type="match status" value="1"/>
</dbReference>
<dbReference type="GeneID" id="108423498"/>
<keyword evidence="2" id="KW-0053">Apoptosis</keyword>
<reference evidence="4 5" key="1">
    <citation type="submission" date="2020-10" db="EMBL/GenBank/DDBJ databases">
        <title>Pygocentrus nattereri (red-bellied piranha) genome, fPygNat1, primary haplotype.</title>
        <authorList>
            <person name="Myers G."/>
            <person name="Meyer A."/>
            <person name="Karagic N."/>
            <person name="Pippel M."/>
            <person name="Winkler S."/>
            <person name="Tracey A."/>
            <person name="Wood J."/>
            <person name="Formenti G."/>
            <person name="Howe K."/>
            <person name="Fedrigo O."/>
            <person name="Jarvis E.D."/>
        </authorList>
    </citation>
    <scope>NUCLEOTIDE SEQUENCE [LARGE SCALE GENOMIC DNA]</scope>
</reference>
<evidence type="ECO:0000256" key="1">
    <source>
        <dbReference type="ARBA" id="ARBA00022553"/>
    </source>
</evidence>
<proteinExistence type="predicted"/>
<dbReference type="PROSITE" id="PS50062">
    <property type="entry name" value="BCL2_FAMILY"/>
    <property type="match status" value="1"/>
</dbReference>
<protein>
    <recommendedName>
        <fullName evidence="6">Apoptosis facilitator Bcl-2-like protein 14</fullName>
    </recommendedName>
</protein>
<dbReference type="InterPro" id="IPR002475">
    <property type="entry name" value="Bcl2-like"/>
</dbReference>
<evidence type="ECO:0000313" key="4">
    <source>
        <dbReference type="Ensembl" id="ENSPNAP00000042445.1"/>
    </source>
</evidence>
<keyword evidence="1" id="KW-0597">Phosphoprotein</keyword>
<evidence type="ECO:0000256" key="3">
    <source>
        <dbReference type="SAM" id="MobiDB-lite"/>
    </source>
</evidence>
<feature type="region of interest" description="Disordered" evidence="3">
    <location>
        <begin position="27"/>
        <end position="59"/>
    </location>
</feature>
<dbReference type="RefSeq" id="XP_017546320.1">
    <property type="nucleotide sequence ID" value="XM_017690831.2"/>
</dbReference>
<reference evidence="4" key="3">
    <citation type="submission" date="2025-09" db="UniProtKB">
        <authorList>
            <consortium name="Ensembl"/>
        </authorList>
    </citation>
    <scope>IDENTIFICATION</scope>
</reference>
<dbReference type="PANTHER" id="PTHR14965:SF1">
    <property type="entry name" value="APOPTOSIS FACILITATOR BCL-2-LIKE PROTEIN 14"/>
    <property type="match status" value="1"/>
</dbReference>
<dbReference type="InterPro" id="IPR036834">
    <property type="entry name" value="Bcl-2-like_sf"/>
</dbReference>
<evidence type="ECO:0008006" key="6">
    <source>
        <dbReference type="Google" id="ProtNLM"/>
    </source>
</evidence>